<dbReference type="PANTHER" id="PTHR46434:SF1">
    <property type="entry name" value="GENETIC INTERACTOR OF PROHIBITINS 3, MITOCHONDRIAL"/>
    <property type="match status" value="1"/>
</dbReference>
<feature type="region of interest" description="Disordered" evidence="1">
    <location>
        <begin position="616"/>
        <end position="738"/>
    </location>
</feature>
<name>A0AAJ0FLU7_9PEZI</name>
<sequence length="738" mass="81883">MQSSRSISSKWLRRAFNIGNGPLSSELPLYLCPSLVRSSTIGRRTFVYRPSQAKAGCRQQARRLHTYTESASATTPPIPSSPRPLRTLPLQCSGCGALSQTSLPNQAGYYDSERKSVGSYLGLLEEEKKRVRDDDRVVQDALRSLELNKLGGLGTDLKTLLKKPTAANSSLIPESSKAPLCDRCHNLIHHHVGNPIYHPTIESLRETIEESPYKYNHVYHVVDAADFPMSLLPRINQLIDMMPLRSQNRRSRSGKYHRGRKTEMSFIITRSDLLAPVKQQVDSLMPYLKDTLRDALGRAGKHVRLGNVRCVSAKRGWWTKELKEEVWERGGAGWMVGKVNVGKSQLFEAAFPKGRMDWTPPKHQISVPVFPAAQPKTPVETISERTTWEDAQGSSAMLENNDMDESSLLPPAQVETNYPAMPVVSSLPGTTASPIRVPFGNGKGELVDLPGLARSDLEMHVKEEHRASLVMKSRVLPEQQVIRPGRSLLLGGFIRITPKTPDLTFLAYAFTPIEPHLTSTEKAILVQEQSEEAPNVDNISVPGTGAKIQQAGSFQLRYDVTKPRTGPITRRDAAGINIDRLPYRVLAIDILIEGCGWVEIVAQVRTNQLFATTSEARVEETKEVTNPERLESLDLSDPEPGEKNGVANPEKLESLDLSGPEPEAHAEPEASSAEPNWPVIEVFSPEGKFIGSRRPMNAWLLNKPKNTTTRSRPRRSMKGAKKREKSARRASETVGGPE</sequence>
<evidence type="ECO:0008006" key="4">
    <source>
        <dbReference type="Google" id="ProtNLM"/>
    </source>
</evidence>
<evidence type="ECO:0000256" key="1">
    <source>
        <dbReference type="SAM" id="MobiDB-lite"/>
    </source>
</evidence>
<dbReference type="PANTHER" id="PTHR46434">
    <property type="entry name" value="GENETIC INTERACTOR OF PROHIBITINS 3, MITOCHONDRIAL"/>
    <property type="match status" value="1"/>
</dbReference>
<accession>A0AAJ0FLU7</accession>
<protein>
    <recommendedName>
        <fullName evidence="4">Genetic interactor of prohibitins 3, mitochondrial</fullName>
    </recommendedName>
</protein>
<feature type="compositionally biased region" description="Basic residues" evidence="1">
    <location>
        <begin position="711"/>
        <end position="728"/>
    </location>
</feature>
<proteinExistence type="predicted"/>
<dbReference type="AlphaFoldDB" id="A0AAJ0FLU7"/>
<dbReference type="RefSeq" id="XP_060289189.1">
    <property type="nucleotide sequence ID" value="XM_060426592.1"/>
</dbReference>
<dbReference type="GO" id="GO:0005739">
    <property type="term" value="C:mitochondrion"/>
    <property type="evidence" value="ECO:0007669"/>
    <property type="project" value="TreeGrafter"/>
</dbReference>
<feature type="compositionally biased region" description="Basic and acidic residues" evidence="1">
    <location>
        <begin position="616"/>
        <end position="632"/>
    </location>
</feature>
<dbReference type="Gene3D" id="3.40.50.300">
    <property type="entry name" value="P-loop containing nucleotide triphosphate hydrolases"/>
    <property type="match status" value="1"/>
</dbReference>
<dbReference type="EMBL" id="MU838997">
    <property type="protein sequence ID" value="KAK1772976.1"/>
    <property type="molecule type" value="Genomic_DNA"/>
</dbReference>
<dbReference type="InterPro" id="IPR027417">
    <property type="entry name" value="P-loop_NTPase"/>
</dbReference>
<reference evidence="2" key="1">
    <citation type="submission" date="2023-06" db="EMBL/GenBank/DDBJ databases">
        <title>Genome-scale phylogeny and comparative genomics of the fungal order Sordariales.</title>
        <authorList>
            <consortium name="Lawrence Berkeley National Laboratory"/>
            <person name="Hensen N."/>
            <person name="Bonometti L."/>
            <person name="Westerberg I."/>
            <person name="Brannstrom I.O."/>
            <person name="Guillou S."/>
            <person name="Cros-Aarteil S."/>
            <person name="Calhoun S."/>
            <person name="Haridas S."/>
            <person name="Kuo A."/>
            <person name="Mondo S."/>
            <person name="Pangilinan J."/>
            <person name="Riley R."/>
            <person name="Labutti K."/>
            <person name="Andreopoulos B."/>
            <person name="Lipzen A."/>
            <person name="Chen C."/>
            <person name="Yanf M."/>
            <person name="Daum C."/>
            <person name="Ng V."/>
            <person name="Clum A."/>
            <person name="Steindorff A."/>
            <person name="Ohm R."/>
            <person name="Martin F."/>
            <person name="Silar P."/>
            <person name="Natvig D."/>
            <person name="Lalanne C."/>
            <person name="Gautier V."/>
            <person name="Ament-Velasquez S.L."/>
            <person name="Kruys A."/>
            <person name="Hutchinson M.I."/>
            <person name="Powell A.J."/>
            <person name="Barry K."/>
            <person name="Miller A.N."/>
            <person name="Grigoriev I.V."/>
            <person name="Debuchy R."/>
            <person name="Gladieux P."/>
            <person name="Thoren M.H."/>
            <person name="Johannesson H."/>
        </authorList>
    </citation>
    <scope>NUCLEOTIDE SEQUENCE</scope>
    <source>
        <strain evidence="2">8032-3</strain>
    </source>
</reference>
<keyword evidence="3" id="KW-1185">Reference proteome</keyword>
<feature type="region of interest" description="Disordered" evidence="1">
    <location>
        <begin position="65"/>
        <end position="84"/>
    </location>
</feature>
<gene>
    <name evidence="2" type="ORF">QBC33DRAFT_523025</name>
</gene>
<evidence type="ECO:0000313" key="3">
    <source>
        <dbReference type="Proteomes" id="UP001244011"/>
    </source>
</evidence>
<dbReference type="GeneID" id="85309779"/>
<dbReference type="InterPro" id="IPR050896">
    <property type="entry name" value="Mito_lipid_metab_GTPase"/>
</dbReference>
<organism evidence="2 3">
    <name type="scientific">Phialemonium atrogriseum</name>
    <dbReference type="NCBI Taxonomy" id="1093897"/>
    <lineage>
        <taxon>Eukaryota</taxon>
        <taxon>Fungi</taxon>
        <taxon>Dikarya</taxon>
        <taxon>Ascomycota</taxon>
        <taxon>Pezizomycotina</taxon>
        <taxon>Sordariomycetes</taxon>
        <taxon>Sordariomycetidae</taxon>
        <taxon>Cephalothecales</taxon>
        <taxon>Cephalothecaceae</taxon>
        <taxon>Phialemonium</taxon>
    </lineage>
</organism>
<dbReference type="SUPFAM" id="SSF52540">
    <property type="entry name" value="P-loop containing nucleoside triphosphate hydrolases"/>
    <property type="match status" value="1"/>
</dbReference>
<dbReference type="Proteomes" id="UP001244011">
    <property type="component" value="Unassembled WGS sequence"/>
</dbReference>
<comment type="caution">
    <text evidence="2">The sequence shown here is derived from an EMBL/GenBank/DDBJ whole genome shotgun (WGS) entry which is preliminary data.</text>
</comment>
<evidence type="ECO:0000313" key="2">
    <source>
        <dbReference type="EMBL" id="KAK1772976.1"/>
    </source>
</evidence>